<proteinExistence type="predicted"/>
<evidence type="ECO:0000313" key="2">
    <source>
        <dbReference type="Proteomes" id="UP000248857"/>
    </source>
</evidence>
<dbReference type="PANTHER" id="PTHR34301:SF8">
    <property type="entry name" value="ATPASE DOMAIN-CONTAINING PROTEIN"/>
    <property type="match status" value="1"/>
</dbReference>
<dbReference type="InterPro" id="IPR027417">
    <property type="entry name" value="P-loop_NTPase"/>
</dbReference>
<sequence length="711" mass="82133">MWGLLDGVVAILLTLRFHLYIVELPLSLFSSRLGVKHPAKWDALSVIPLPGTQRCITQTLLYKQEEIAVIGQLLSNPFQRWVVYQPVKRYLHHHTAPLHVLYQFLTEPEWDIYVFPPETTDAWDKISSLGEILLSELSGQWKSCNFRKPCCIFEHRVYSSTCILQDRRETPLTHFSGMLLALSEINISRSTDFDLPNYRPIYSQLNSYQGGNEIEWSFELMADLLSYRTIDLLSGVEAHFGVFQPSNYPIRPTVLAALQTLREISLEITTFINATSRVNRAAALLRANEALNNLSEYLVSEVANPEQTLLQTILNRWHRLISEAGGKIGRTNILKPVVNPYVVGTPVTGDLFVGREDIMQYLEELWGNSEHCPSVVLYGHRRMGKSSILQNMKLRFGASIQIIDFNMLLVGHTNTNELLYELAVRVYESVLPEHQNQMQEPQYSDFFSRSPYNALNQFFRQVNKFNQKQRFIVAIDEFEHIEINISRGLFSPQILDFLRGLIQTYNWFTIAFAGLHTLQEMSQNYWSSLYRCVLSIPVSFLPDVAAQKLVTQPSPEFDVDYTPESVHEIITLSNGQPYLLQLICHSLVTLFNRQICEERLERERCFFLEDIEAVVNTPEFYREANAYFNGVWMQASETQPDNQIELLYELREGAMTQAQLVEKTDLEAENISSALERLIHHDVISQQNGLYSYNVELMRRWVCFKSYSHPK</sequence>
<evidence type="ECO:0008006" key="3">
    <source>
        <dbReference type="Google" id="ProtNLM"/>
    </source>
</evidence>
<evidence type="ECO:0000313" key="1">
    <source>
        <dbReference type="EMBL" id="PZD70463.1"/>
    </source>
</evidence>
<dbReference type="Proteomes" id="UP000248857">
    <property type="component" value="Unassembled WGS sequence"/>
</dbReference>
<protein>
    <recommendedName>
        <fullName evidence="3">Orc1-like AAA ATPase domain-containing protein</fullName>
    </recommendedName>
</protein>
<dbReference type="Gene3D" id="3.40.50.300">
    <property type="entry name" value="P-loop containing nucleotide triphosphate hydrolases"/>
    <property type="match status" value="1"/>
</dbReference>
<dbReference type="SUPFAM" id="SSF52540">
    <property type="entry name" value="P-loop containing nucleoside triphosphate hydrolases"/>
    <property type="match status" value="1"/>
</dbReference>
<dbReference type="AlphaFoldDB" id="A0A2W1J7L5"/>
<reference evidence="1 2" key="1">
    <citation type="journal article" date="2018" name="Sci. Rep.">
        <title>A novel species of the marine cyanobacterium Acaryochloris with a unique pigment content and lifestyle.</title>
        <authorList>
            <person name="Partensky F."/>
            <person name="Six C."/>
            <person name="Ratin M."/>
            <person name="Garczarek L."/>
            <person name="Vaulot D."/>
            <person name="Probert I."/>
            <person name="Calteau A."/>
            <person name="Gourvil P."/>
            <person name="Marie D."/>
            <person name="Grebert T."/>
            <person name="Bouchier C."/>
            <person name="Le Panse S."/>
            <person name="Gachenot M."/>
            <person name="Rodriguez F."/>
            <person name="Garrido J.L."/>
        </authorList>
    </citation>
    <scope>NUCLEOTIDE SEQUENCE [LARGE SCALE GENOMIC DNA]</scope>
    <source>
        <strain evidence="1 2">RCC1774</strain>
    </source>
</reference>
<dbReference type="EMBL" id="PQWO01000036">
    <property type="protein sequence ID" value="PZD70463.1"/>
    <property type="molecule type" value="Genomic_DNA"/>
</dbReference>
<keyword evidence="2" id="KW-1185">Reference proteome</keyword>
<name>A0A2W1J7L5_9CYAN</name>
<organism evidence="1 2">
    <name type="scientific">Acaryochloris thomasi RCC1774</name>
    <dbReference type="NCBI Taxonomy" id="1764569"/>
    <lineage>
        <taxon>Bacteria</taxon>
        <taxon>Bacillati</taxon>
        <taxon>Cyanobacteriota</taxon>
        <taxon>Cyanophyceae</taxon>
        <taxon>Acaryochloridales</taxon>
        <taxon>Acaryochloridaceae</taxon>
        <taxon>Acaryochloris</taxon>
        <taxon>Acaryochloris thomasi</taxon>
    </lineage>
</organism>
<dbReference type="PANTHER" id="PTHR34301">
    <property type="entry name" value="DNA-BINDING PROTEIN-RELATED"/>
    <property type="match status" value="1"/>
</dbReference>
<gene>
    <name evidence="1" type="ORF">C1752_12034</name>
</gene>
<comment type="caution">
    <text evidence="1">The sequence shown here is derived from an EMBL/GenBank/DDBJ whole genome shotgun (WGS) entry which is preliminary data.</text>
</comment>
<accession>A0A2W1J7L5</accession>